<protein>
    <submittedName>
        <fullName evidence="1">Uracil-DNA glycosylase</fullName>
    </submittedName>
</protein>
<proteinExistence type="predicted"/>
<dbReference type="Proteomes" id="UP001152795">
    <property type="component" value="Unassembled WGS sequence"/>
</dbReference>
<keyword evidence="2" id="KW-1185">Reference proteome</keyword>
<name>A0A7D9K2L0_PARCT</name>
<feature type="non-terminal residue" evidence="1">
    <location>
        <position position="211"/>
    </location>
</feature>
<gene>
    <name evidence="1" type="ORF">PACLA_8A082381</name>
</gene>
<dbReference type="PANTHER" id="PTHR34258:SF1">
    <property type="entry name" value="ARMADILLO-LIKE HELICAL DOMAIN CONTAINING PROTEIN 1"/>
    <property type="match status" value="1"/>
</dbReference>
<dbReference type="OrthoDB" id="278163at2759"/>
<reference evidence="1" key="1">
    <citation type="submission" date="2020-04" db="EMBL/GenBank/DDBJ databases">
        <authorList>
            <person name="Alioto T."/>
            <person name="Alioto T."/>
            <person name="Gomez Garrido J."/>
        </authorList>
    </citation>
    <scope>NUCLEOTIDE SEQUENCE</scope>
    <source>
        <strain evidence="1">A484AB</strain>
    </source>
</reference>
<dbReference type="InterPro" id="IPR016024">
    <property type="entry name" value="ARM-type_fold"/>
</dbReference>
<dbReference type="InterPro" id="IPR041090">
    <property type="entry name" value="DUF5578"/>
</dbReference>
<organism evidence="1 2">
    <name type="scientific">Paramuricea clavata</name>
    <name type="common">Red gorgonian</name>
    <name type="synonym">Violescent sea-whip</name>
    <dbReference type="NCBI Taxonomy" id="317549"/>
    <lineage>
        <taxon>Eukaryota</taxon>
        <taxon>Metazoa</taxon>
        <taxon>Cnidaria</taxon>
        <taxon>Anthozoa</taxon>
        <taxon>Octocorallia</taxon>
        <taxon>Malacalcyonacea</taxon>
        <taxon>Plexauridae</taxon>
        <taxon>Paramuricea</taxon>
    </lineage>
</organism>
<dbReference type="PANTHER" id="PTHR34258">
    <property type="entry name" value="ARMADILLO-LIKE HELICAL DOMAIN CONTAINING PROTEIN 1"/>
    <property type="match status" value="1"/>
</dbReference>
<dbReference type="Gene3D" id="1.25.10.10">
    <property type="entry name" value="Leucine-rich Repeat Variant"/>
    <property type="match status" value="1"/>
</dbReference>
<evidence type="ECO:0000313" key="2">
    <source>
        <dbReference type="Proteomes" id="UP001152795"/>
    </source>
</evidence>
<dbReference type="Pfam" id="PF17741">
    <property type="entry name" value="DUF5578"/>
    <property type="match status" value="1"/>
</dbReference>
<sequence>MPIVGNDTASVRKLLHQWDHGNKQVRARILEDFIVTNQNKTGPEIENEFAQSASLFLTRLTAWLRMTYMIGTHVGLQLKAIAIFVGASSGHKFLTEFLEVGGVLSVLEILGLKQAKEEDKVEALKLLMHIANSGRRYKELICESFGIRAVAECLAKSTSEETQDCAKTLIQELSNGNPKFEVQIYKALIALLRAASPKAQQMAAETLRIVQ</sequence>
<evidence type="ECO:0000313" key="1">
    <source>
        <dbReference type="EMBL" id="CAB4039590.1"/>
    </source>
</evidence>
<comment type="caution">
    <text evidence="1">The sequence shown here is derived from an EMBL/GenBank/DDBJ whole genome shotgun (WGS) entry which is preliminary data.</text>
</comment>
<dbReference type="AlphaFoldDB" id="A0A7D9K2L0"/>
<accession>A0A7D9K2L0</accession>
<dbReference type="InterPro" id="IPR011989">
    <property type="entry name" value="ARM-like"/>
</dbReference>
<dbReference type="SUPFAM" id="SSF48371">
    <property type="entry name" value="ARM repeat"/>
    <property type="match status" value="1"/>
</dbReference>
<dbReference type="EMBL" id="CACRXK020025608">
    <property type="protein sequence ID" value="CAB4039590.1"/>
    <property type="molecule type" value="Genomic_DNA"/>
</dbReference>